<comment type="similarity">
    <text evidence="1">Belongs to the UPF0235 family.</text>
</comment>
<comment type="caution">
    <text evidence="2">The sequence shown here is derived from an EMBL/GenBank/DDBJ whole genome shotgun (WGS) entry which is preliminary data.</text>
</comment>
<dbReference type="InterPro" id="IPR003746">
    <property type="entry name" value="DUF167"/>
</dbReference>
<dbReference type="EMBL" id="LCIT01000010">
    <property type="protein sequence ID" value="KKT62653.1"/>
    <property type="molecule type" value="Genomic_DNA"/>
</dbReference>
<dbReference type="SUPFAM" id="SSF69786">
    <property type="entry name" value="YggU-like"/>
    <property type="match status" value="1"/>
</dbReference>
<evidence type="ECO:0008006" key="4">
    <source>
        <dbReference type="Google" id="ProtNLM"/>
    </source>
</evidence>
<evidence type="ECO:0000256" key="1">
    <source>
        <dbReference type="ARBA" id="ARBA00010364"/>
    </source>
</evidence>
<dbReference type="InterPro" id="IPR036591">
    <property type="entry name" value="YggU-like_sf"/>
</dbReference>
<reference evidence="2 3" key="1">
    <citation type="journal article" date="2015" name="Nature">
        <title>rRNA introns, odd ribosomes, and small enigmatic genomes across a large radiation of phyla.</title>
        <authorList>
            <person name="Brown C.T."/>
            <person name="Hug L.A."/>
            <person name="Thomas B.C."/>
            <person name="Sharon I."/>
            <person name="Castelle C.J."/>
            <person name="Singh A."/>
            <person name="Wilkins M.J."/>
            <person name="Williams K.H."/>
            <person name="Banfield J.F."/>
        </authorList>
    </citation>
    <scope>NUCLEOTIDE SEQUENCE [LARGE SCALE GENOMIC DNA]</scope>
</reference>
<dbReference type="NCBIfam" id="TIGR00251">
    <property type="entry name" value="DUF167 family protein"/>
    <property type="match status" value="1"/>
</dbReference>
<evidence type="ECO:0000313" key="2">
    <source>
        <dbReference type="EMBL" id="KKT62653.1"/>
    </source>
</evidence>
<dbReference type="Gene3D" id="3.30.1200.10">
    <property type="entry name" value="YggU-like"/>
    <property type="match status" value="1"/>
</dbReference>
<proteinExistence type="inferred from homology"/>
<organism evidence="2 3">
    <name type="scientific">Candidatus Giovannonibacteria bacterium GW2011_GWA2_44_26</name>
    <dbReference type="NCBI Taxonomy" id="1618648"/>
    <lineage>
        <taxon>Bacteria</taxon>
        <taxon>Candidatus Giovannoniibacteriota</taxon>
    </lineage>
</organism>
<dbReference type="AlphaFoldDB" id="A0A0G1IUL9"/>
<protein>
    <recommendedName>
        <fullName evidence="4">YggU family protein</fullName>
    </recommendedName>
</protein>
<name>A0A0G1IUL9_9BACT</name>
<dbReference type="Proteomes" id="UP000033945">
    <property type="component" value="Unassembled WGS sequence"/>
</dbReference>
<evidence type="ECO:0000313" key="3">
    <source>
        <dbReference type="Proteomes" id="UP000033945"/>
    </source>
</evidence>
<sequence length="72" mass="8167">MLIRMKVKAGARKERIVEIGPGRFEIEVKEKATQNAANGRVVALIARHLRVPEKSLHMVSGHHHPRKTLRVI</sequence>
<dbReference type="Pfam" id="PF02594">
    <property type="entry name" value="DUF167"/>
    <property type="match status" value="1"/>
</dbReference>
<accession>A0A0G1IUL9</accession>
<gene>
    <name evidence="2" type="ORF">UW55_C0010G0002</name>
</gene>
<dbReference type="SMART" id="SM01152">
    <property type="entry name" value="DUF167"/>
    <property type="match status" value="1"/>
</dbReference>